<comment type="cofactor">
    <cofactor evidence="2">
        <name>Fe cation</name>
        <dbReference type="ChEBI" id="CHEBI:24875"/>
    </cofactor>
</comment>
<comment type="cofactor">
    <cofactor evidence="1">
        <name>Mn(2+)</name>
        <dbReference type="ChEBI" id="CHEBI:29035"/>
    </cofactor>
</comment>
<evidence type="ECO:0000256" key="3">
    <source>
        <dbReference type="ARBA" id="ARBA00007873"/>
    </source>
</evidence>
<protein>
    <recommendedName>
        <fullName evidence="5">R2-like ligand binding oxidase</fullName>
    </recommendedName>
    <alternativeName>
        <fullName evidence="11">Ribonucleotide reductase R2 subunit homolog</fullName>
    </alternativeName>
    <alternativeName>
        <fullName evidence="10">Ribonucleotide reductase small subunit homolog</fullName>
    </alternativeName>
</protein>
<evidence type="ECO:0000313" key="14">
    <source>
        <dbReference type="EMBL" id="WGV51578.1"/>
    </source>
</evidence>
<dbReference type="RefSeq" id="WP_019747614.1">
    <property type="nucleotide sequence ID" value="NZ_CP011295.1"/>
</dbReference>
<organism evidence="13 16">
    <name type="scientific">Rhodococcus erythropolis</name>
    <name type="common">Arthrobacter picolinophilus</name>
    <dbReference type="NCBI Taxonomy" id="1833"/>
    <lineage>
        <taxon>Bacteria</taxon>
        <taxon>Bacillati</taxon>
        <taxon>Actinomycetota</taxon>
        <taxon>Actinomycetes</taxon>
        <taxon>Mycobacteriales</taxon>
        <taxon>Nocardiaceae</taxon>
        <taxon>Rhodococcus</taxon>
        <taxon>Rhodococcus erythropolis group</taxon>
    </lineage>
</organism>
<accession>A0A0E4A574</accession>
<dbReference type="CDD" id="cd07911">
    <property type="entry name" value="RNRR2_Rv0233_like"/>
    <property type="match status" value="1"/>
</dbReference>
<evidence type="ECO:0000313" key="12">
    <source>
        <dbReference type="EMBL" id="KAB2581763.1"/>
    </source>
</evidence>
<evidence type="ECO:0000256" key="6">
    <source>
        <dbReference type="ARBA" id="ARBA00022723"/>
    </source>
</evidence>
<dbReference type="InterPro" id="IPR033908">
    <property type="entry name" value="R2LOX"/>
</dbReference>
<comment type="similarity">
    <text evidence="3">Belongs to the ribonucleoside diphosphate reductase small chain family. R2-like ligand binding oxidase subfamily.</text>
</comment>
<dbReference type="EMBL" id="JAECSB010000056">
    <property type="protein sequence ID" value="MBH5144161.1"/>
    <property type="molecule type" value="Genomic_DNA"/>
</dbReference>
<dbReference type="SUPFAM" id="SSF47240">
    <property type="entry name" value="Ferritin-like"/>
    <property type="match status" value="1"/>
</dbReference>
<dbReference type="GeneID" id="57487914"/>
<dbReference type="KEGG" id="reb:XU06_09620"/>
<dbReference type="GO" id="GO:0009263">
    <property type="term" value="P:deoxyribonucleotide biosynthetic process"/>
    <property type="evidence" value="ECO:0007669"/>
    <property type="project" value="InterPro"/>
</dbReference>
<keyword evidence="16" id="KW-1185">Reference proteome</keyword>
<evidence type="ECO:0000256" key="5">
    <source>
        <dbReference type="ARBA" id="ARBA00013559"/>
    </source>
</evidence>
<reference evidence="13 16" key="2">
    <citation type="submission" date="2020-12" db="EMBL/GenBank/DDBJ databases">
        <title>Draft genome sequence of furan degrading bacterial strain FUR100.</title>
        <authorList>
            <person name="Woiski C."/>
        </authorList>
    </citation>
    <scope>NUCLEOTIDE SEQUENCE [LARGE SCALE GENOMIC DNA]</scope>
    <source>
        <strain evidence="13 16">FUR100</strain>
    </source>
</reference>
<keyword evidence="6" id="KW-0479">Metal-binding</keyword>
<gene>
    <name evidence="12" type="ORF">BS297_29185</name>
    <name evidence="13" type="ORF">I3517_16215</name>
    <name evidence="14" type="ORF">QIE55_10285</name>
</gene>
<dbReference type="Proteomes" id="UP000325576">
    <property type="component" value="Unassembled WGS sequence"/>
</dbReference>
<keyword evidence="9" id="KW-0464">Manganese</keyword>
<dbReference type="InterPro" id="IPR012348">
    <property type="entry name" value="RNR-like"/>
</dbReference>
<dbReference type="InterPro" id="IPR000358">
    <property type="entry name" value="RNR_small_fam"/>
</dbReference>
<evidence type="ECO:0000313" key="16">
    <source>
        <dbReference type="Proteomes" id="UP000627573"/>
    </source>
</evidence>
<evidence type="ECO:0000256" key="8">
    <source>
        <dbReference type="ARBA" id="ARBA00023004"/>
    </source>
</evidence>
<evidence type="ECO:0000256" key="4">
    <source>
        <dbReference type="ARBA" id="ARBA00011738"/>
    </source>
</evidence>
<keyword evidence="8" id="KW-0408">Iron</keyword>
<name>A0A0E4A574_RHOER</name>
<dbReference type="EMBL" id="CP124545">
    <property type="protein sequence ID" value="WGV51578.1"/>
    <property type="molecule type" value="Genomic_DNA"/>
</dbReference>
<dbReference type="NCBIfam" id="NF006199">
    <property type="entry name" value="PRK08326.1-2"/>
    <property type="match status" value="1"/>
</dbReference>
<dbReference type="GO" id="GO:0016491">
    <property type="term" value="F:oxidoreductase activity"/>
    <property type="evidence" value="ECO:0007669"/>
    <property type="project" value="UniProtKB-KW"/>
</dbReference>
<dbReference type="OMA" id="GNAKFWN"/>
<evidence type="ECO:0000313" key="13">
    <source>
        <dbReference type="EMBL" id="MBH5144161.1"/>
    </source>
</evidence>
<evidence type="ECO:0000256" key="2">
    <source>
        <dbReference type="ARBA" id="ARBA00001962"/>
    </source>
</evidence>
<evidence type="ECO:0000256" key="9">
    <source>
        <dbReference type="ARBA" id="ARBA00023211"/>
    </source>
</evidence>
<dbReference type="NCBIfam" id="NF006200">
    <property type="entry name" value="PRK08326.1-3"/>
    <property type="match status" value="1"/>
</dbReference>
<comment type="subunit">
    <text evidence="4">Homodimer.</text>
</comment>
<dbReference type="EMBL" id="MRBO01000792">
    <property type="protein sequence ID" value="KAB2581763.1"/>
    <property type="molecule type" value="Genomic_DNA"/>
</dbReference>
<evidence type="ECO:0000256" key="10">
    <source>
        <dbReference type="ARBA" id="ARBA00031672"/>
    </source>
</evidence>
<dbReference type="NCBIfam" id="NF006201">
    <property type="entry name" value="PRK08326.1-4"/>
    <property type="match status" value="1"/>
</dbReference>
<evidence type="ECO:0000256" key="7">
    <source>
        <dbReference type="ARBA" id="ARBA00023002"/>
    </source>
</evidence>
<evidence type="ECO:0000256" key="11">
    <source>
        <dbReference type="ARBA" id="ARBA00032636"/>
    </source>
</evidence>
<dbReference type="InterPro" id="IPR009078">
    <property type="entry name" value="Ferritin-like_SF"/>
</dbReference>
<dbReference type="Proteomes" id="UP000627573">
    <property type="component" value="Unassembled WGS sequence"/>
</dbReference>
<dbReference type="Proteomes" id="UP001230933">
    <property type="component" value="Chromosome"/>
</dbReference>
<dbReference type="GO" id="GO:0046872">
    <property type="term" value="F:metal ion binding"/>
    <property type="evidence" value="ECO:0007669"/>
    <property type="project" value="UniProtKB-KW"/>
</dbReference>
<sequence>MTVTSPGREGFSTLRSGGLNWDSFPLRLFTKGNAKFWNPTDLDFSQDARDWQELTSEQQRSATFLCAQFIAGEEAVTEDIQPFMKAMSTEGRFGDEMYLTQFCFEEAKHTQVFRLWMDEVGLTSDLHSYVADNPYYRQLFYEELPSSLRILETDPSPVNQVRASVTYNHVIEGSLALTGYYAWQKVCATRGILPGMQQLVRKIGDDERRHMAWGTFTCRRHVAADDHNWDVVQQRMGELMPMALGMINWVNDQFEVQPFGLDNQEFLEYAADRAQRRLSAIESARGRDVAEIDLDYSPETLEEKFGAEDAAAMSEAAK</sequence>
<dbReference type="AlphaFoldDB" id="A0A0E4A574"/>
<reference evidence="12 15" key="1">
    <citation type="journal article" date="2017" name="Poromechanics V (2013)">
        <title>Genomic Characterization of the Arsenic-Tolerant Actinobacterium, &lt;i&gt;Rhodococcus erythropolis&lt;/i&gt; S43.</title>
        <authorList>
            <person name="Retamal-Morales G."/>
            <person name="Mehnert M."/>
            <person name="Schwabe R."/>
            <person name="Tischler D."/>
            <person name="Schloemann M."/>
            <person name="Levican G.J."/>
        </authorList>
    </citation>
    <scope>NUCLEOTIDE SEQUENCE [LARGE SCALE GENOMIC DNA]</scope>
    <source>
        <strain evidence="12 15">S43</strain>
    </source>
</reference>
<evidence type="ECO:0000256" key="1">
    <source>
        <dbReference type="ARBA" id="ARBA00001936"/>
    </source>
</evidence>
<keyword evidence="7" id="KW-0560">Oxidoreductase</keyword>
<dbReference type="Gene3D" id="1.10.620.20">
    <property type="entry name" value="Ribonucleotide Reductase, subunit A"/>
    <property type="match status" value="1"/>
</dbReference>
<proteinExistence type="inferred from homology"/>
<reference evidence="14" key="3">
    <citation type="submission" date="2023-08" db="EMBL/GenBank/DDBJ databases">
        <title>Isolation and Characterization of Rhodococcus erythropolis MGMM8.</title>
        <authorList>
            <person name="Diabankana R.G.C."/>
            <person name="Afordoanyi D.M."/>
            <person name="Validov S.Z."/>
        </authorList>
    </citation>
    <scope>NUCLEOTIDE SEQUENCE</scope>
    <source>
        <strain evidence="14">MGMM8</strain>
    </source>
</reference>
<dbReference type="Pfam" id="PF00268">
    <property type="entry name" value="Ribonuc_red_sm"/>
    <property type="match status" value="1"/>
</dbReference>
<evidence type="ECO:0000313" key="15">
    <source>
        <dbReference type="Proteomes" id="UP000325576"/>
    </source>
</evidence>